<dbReference type="EMBL" id="JAEDAQ010000007">
    <property type="protein sequence ID" value="MBH9580859.1"/>
    <property type="molecule type" value="Genomic_DNA"/>
</dbReference>
<keyword evidence="1" id="KW-0812">Transmembrane</keyword>
<gene>
    <name evidence="3" type="ORF">DOS76_09185</name>
    <name evidence="2" type="ORF">I9026_05675</name>
</gene>
<evidence type="ECO:0000313" key="5">
    <source>
        <dbReference type="Proteomes" id="UP000597038"/>
    </source>
</evidence>
<feature type="transmembrane region" description="Helical" evidence="1">
    <location>
        <begin position="29"/>
        <end position="51"/>
    </location>
</feature>
<dbReference type="RefSeq" id="WP_115856829.1">
    <property type="nucleotide sequence ID" value="NZ_CAJUZR010000001.1"/>
</dbReference>
<protein>
    <submittedName>
        <fullName evidence="3">Uncharacterized protein</fullName>
    </submittedName>
</protein>
<evidence type="ECO:0000313" key="3">
    <source>
        <dbReference type="EMBL" id="REI20367.1"/>
    </source>
</evidence>
<dbReference type="Proteomes" id="UP000597038">
    <property type="component" value="Unassembled WGS sequence"/>
</dbReference>
<reference evidence="2 5" key="2">
    <citation type="submission" date="2020-12" db="EMBL/GenBank/DDBJ databases">
        <title>Genomic analysis of Staphylococcus felis from a cat with skin infection.</title>
        <authorList>
            <person name="Aslantas O."/>
            <person name="Keskin O."/>
            <person name="Buyukaltay K."/>
            <person name="Gullu Yucetepe A."/>
        </authorList>
    </citation>
    <scope>NUCLEOTIDE SEQUENCE [LARGE SCALE GENOMIC DNA]</scope>
    <source>
        <strain evidence="2 5">HARRANVET</strain>
    </source>
</reference>
<keyword evidence="5" id="KW-1185">Reference proteome</keyword>
<dbReference type="AlphaFoldDB" id="A0AAX1RUN0"/>
<evidence type="ECO:0000256" key="1">
    <source>
        <dbReference type="SAM" id="Phobius"/>
    </source>
</evidence>
<evidence type="ECO:0000313" key="4">
    <source>
        <dbReference type="Proteomes" id="UP000256337"/>
    </source>
</evidence>
<sequence length="258" mass="30412">MKSLAILMTTVALTVVTIANILNIVYIPVSNTVLVMFWIASLLILIITILLKQFYKSKYKKENLENEKSPTLKENEYFYQAPVYLFDDMYIKLHGFTDTFWSLYFHNQFHKMLNACGMVWMHGLRVKSPENDILIRRIKVWSLRPYYAVFINNHKIGILTMKSIFKGGIKQQAPYIFKSSHDEYIFHNAYLSKQTTIQKDQHNILVGNRSFLDLKTNAITKRRGEVHDIKVSECFEYPKLLWVALYIQIMNNHQTKEN</sequence>
<organism evidence="3 4">
    <name type="scientific">Staphylococcus felis</name>
    <dbReference type="NCBI Taxonomy" id="46127"/>
    <lineage>
        <taxon>Bacteria</taxon>
        <taxon>Bacillati</taxon>
        <taxon>Bacillota</taxon>
        <taxon>Bacilli</taxon>
        <taxon>Bacillales</taxon>
        <taxon>Staphylococcaceae</taxon>
        <taxon>Staphylococcus</taxon>
    </lineage>
</organism>
<reference evidence="3 4" key="1">
    <citation type="journal article" date="2018" name="Vet. Microbiol.">
        <title>Characterisation of Staphylococcus felis isolated from cats using whole genome sequencing.</title>
        <authorList>
            <person name="Worthing K."/>
            <person name="Pang S."/>
            <person name="Trott D.J."/>
            <person name="Abraham S."/>
            <person name="Coombs G.W."/>
            <person name="Jordan D."/>
            <person name="McIntyre L."/>
            <person name="Davies M.R."/>
            <person name="Norris J."/>
        </authorList>
    </citation>
    <scope>NUCLEOTIDE SEQUENCE [LARGE SCALE GENOMIC DNA]</scope>
    <source>
        <strain evidence="3 4">F25</strain>
    </source>
</reference>
<proteinExistence type="predicted"/>
<keyword evidence="1" id="KW-0472">Membrane</keyword>
<evidence type="ECO:0000313" key="2">
    <source>
        <dbReference type="EMBL" id="MBH9580859.1"/>
    </source>
</evidence>
<accession>A0AAX1RUN0</accession>
<keyword evidence="1" id="KW-1133">Transmembrane helix</keyword>
<comment type="caution">
    <text evidence="3">The sequence shown here is derived from an EMBL/GenBank/DDBJ whole genome shotgun (WGS) entry which is preliminary data.</text>
</comment>
<dbReference type="EMBL" id="QKYD01000129">
    <property type="protein sequence ID" value="REI20367.1"/>
    <property type="molecule type" value="Genomic_DNA"/>
</dbReference>
<dbReference type="Proteomes" id="UP000256337">
    <property type="component" value="Unassembled WGS sequence"/>
</dbReference>
<name>A0AAX1RUN0_9STAP</name>